<dbReference type="Proteomes" id="UP000184383">
    <property type="component" value="Unassembled WGS sequence"/>
</dbReference>
<protein>
    <submittedName>
        <fullName evidence="2">Uncharacterized protein</fullName>
    </submittedName>
</protein>
<proteinExistence type="predicted"/>
<accession>A0A1L9S2Q8</accession>
<reference evidence="3" key="1">
    <citation type="journal article" date="2017" name="Genome Biol.">
        <title>Comparative genomics reveals high biological diversity and specific adaptations in the industrially and medically important fungal genus Aspergillus.</title>
        <authorList>
            <person name="de Vries R.P."/>
            <person name="Riley R."/>
            <person name="Wiebenga A."/>
            <person name="Aguilar-Osorio G."/>
            <person name="Amillis S."/>
            <person name="Uchima C.A."/>
            <person name="Anderluh G."/>
            <person name="Asadollahi M."/>
            <person name="Askin M."/>
            <person name="Barry K."/>
            <person name="Battaglia E."/>
            <person name="Bayram O."/>
            <person name="Benocci T."/>
            <person name="Braus-Stromeyer S.A."/>
            <person name="Caldana C."/>
            <person name="Canovas D."/>
            <person name="Cerqueira G.C."/>
            <person name="Chen F."/>
            <person name="Chen W."/>
            <person name="Choi C."/>
            <person name="Clum A."/>
            <person name="Dos Santos R.A."/>
            <person name="Damasio A.R."/>
            <person name="Diallinas G."/>
            <person name="Emri T."/>
            <person name="Fekete E."/>
            <person name="Flipphi M."/>
            <person name="Freyberg S."/>
            <person name="Gallo A."/>
            <person name="Gournas C."/>
            <person name="Habgood R."/>
            <person name="Hainaut M."/>
            <person name="Harispe M.L."/>
            <person name="Henrissat B."/>
            <person name="Hilden K.S."/>
            <person name="Hope R."/>
            <person name="Hossain A."/>
            <person name="Karabika E."/>
            <person name="Karaffa L."/>
            <person name="Karanyi Z."/>
            <person name="Krasevec N."/>
            <person name="Kuo A."/>
            <person name="Kusch H."/>
            <person name="LaButti K."/>
            <person name="Lagendijk E.L."/>
            <person name="Lapidus A."/>
            <person name="Levasseur A."/>
            <person name="Lindquist E."/>
            <person name="Lipzen A."/>
            <person name="Logrieco A.F."/>
            <person name="MacCabe A."/>
            <person name="Maekelae M.R."/>
            <person name="Malavazi I."/>
            <person name="Melin P."/>
            <person name="Meyer V."/>
            <person name="Mielnichuk N."/>
            <person name="Miskei M."/>
            <person name="Molnar A.P."/>
            <person name="Mule G."/>
            <person name="Ngan C.Y."/>
            <person name="Orejas M."/>
            <person name="Orosz E."/>
            <person name="Ouedraogo J.P."/>
            <person name="Overkamp K.M."/>
            <person name="Park H.-S."/>
            <person name="Perrone G."/>
            <person name="Piumi F."/>
            <person name="Punt P.J."/>
            <person name="Ram A.F."/>
            <person name="Ramon A."/>
            <person name="Rauscher S."/>
            <person name="Record E."/>
            <person name="Riano-Pachon D.M."/>
            <person name="Robert V."/>
            <person name="Roehrig J."/>
            <person name="Ruller R."/>
            <person name="Salamov A."/>
            <person name="Salih N.S."/>
            <person name="Samson R.A."/>
            <person name="Sandor E."/>
            <person name="Sanguinetti M."/>
            <person name="Schuetze T."/>
            <person name="Sepcic K."/>
            <person name="Shelest E."/>
            <person name="Sherlock G."/>
            <person name="Sophianopoulou V."/>
            <person name="Squina F.M."/>
            <person name="Sun H."/>
            <person name="Susca A."/>
            <person name="Todd R.B."/>
            <person name="Tsang A."/>
            <person name="Unkles S.E."/>
            <person name="van de Wiele N."/>
            <person name="van Rossen-Uffink D."/>
            <person name="Oliveira J.V."/>
            <person name="Vesth T.C."/>
            <person name="Visser J."/>
            <person name="Yu J.-H."/>
            <person name="Zhou M."/>
            <person name="Andersen M.R."/>
            <person name="Archer D.B."/>
            <person name="Baker S.E."/>
            <person name="Benoit I."/>
            <person name="Brakhage A.A."/>
            <person name="Braus G.H."/>
            <person name="Fischer R."/>
            <person name="Frisvad J.C."/>
            <person name="Goldman G.H."/>
            <person name="Houbraken J."/>
            <person name="Oakley B."/>
            <person name="Pocsi I."/>
            <person name="Scazzocchio C."/>
            <person name="Seiboth B."/>
            <person name="vanKuyk P.A."/>
            <person name="Wortman J."/>
            <person name="Dyer P.S."/>
            <person name="Grigoriev I.V."/>
        </authorList>
    </citation>
    <scope>NUCLEOTIDE SEQUENCE [LARGE SCALE GENOMIC DNA]</scope>
    <source>
        <strain evidence="3">DTO 134E9</strain>
    </source>
</reference>
<dbReference type="VEuPathDB" id="FungiDB:ASPWEDRAFT_268352"/>
<keyword evidence="1" id="KW-0472">Membrane</keyword>
<keyword evidence="1" id="KW-0812">Transmembrane</keyword>
<sequence length="59" mass="7583">MLFIDFVYDFFCLLFFFFFFFFMIRFRNVHMWRTIWWTDPNPVMMCFYHSISFTSKGFI</sequence>
<keyword evidence="1" id="KW-1133">Transmembrane helix</keyword>
<evidence type="ECO:0000313" key="2">
    <source>
        <dbReference type="EMBL" id="OJJ41443.1"/>
    </source>
</evidence>
<evidence type="ECO:0000313" key="3">
    <source>
        <dbReference type="Proteomes" id="UP000184383"/>
    </source>
</evidence>
<keyword evidence="3" id="KW-1185">Reference proteome</keyword>
<evidence type="ECO:0000256" key="1">
    <source>
        <dbReference type="SAM" id="Phobius"/>
    </source>
</evidence>
<dbReference type="AlphaFoldDB" id="A0A1L9S2Q8"/>
<organism evidence="2 3">
    <name type="scientific">Aspergillus wentii DTO 134E9</name>
    <dbReference type="NCBI Taxonomy" id="1073089"/>
    <lineage>
        <taxon>Eukaryota</taxon>
        <taxon>Fungi</taxon>
        <taxon>Dikarya</taxon>
        <taxon>Ascomycota</taxon>
        <taxon>Pezizomycotina</taxon>
        <taxon>Eurotiomycetes</taxon>
        <taxon>Eurotiomycetidae</taxon>
        <taxon>Eurotiales</taxon>
        <taxon>Aspergillaceae</taxon>
        <taxon>Aspergillus</taxon>
        <taxon>Aspergillus subgen. Cremei</taxon>
    </lineage>
</organism>
<dbReference type="EMBL" id="KV878209">
    <property type="protein sequence ID" value="OJJ41443.1"/>
    <property type="molecule type" value="Genomic_DNA"/>
</dbReference>
<dbReference type="GeneID" id="63748755"/>
<dbReference type="RefSeq" id="XP_040695119.1">
    <property type="nucleotide sequence ID" value="XM_040832907.1"/>
</dbReference>
<gene>
    <name evidence="2" type="ORF">ASPWEDRAFT_268352</name>
</gene>
<feature type="transmembrane region" description="Helical" evidence="1">
    <location>
        <begin position="6"/>
        <end position="24"/>
    </location>
</feature>
<name>A0A1L9S2Q8_ASPWE</name>